<organism evidence="7 8">
    <name type="scientific">Paenibacillus alvei</name>
    <name type="common">Bacillus alvei</name>
    <dbReference type="NCBI Taxonomy" id="44250"/>
    <lineage>
        <taxon>Bacteria</taxon>
        <taxon>Bacillati</taxon>
        <taxon>Bacillota</taxon>
        <taxon>Bacilli</taxon>
        <taxon>Bacillales</taxon>
        <taxon>Paenibacillaceae</taxon>
        <taxon>Paenibacillus</taxon>
    </lineage>
</organism>
<dbReference type="CDD" id="cd06133">
    <property type="entry name" value="ERI-1_3'hExo_like"/>
    <property type="match status" value="1"/>
</dbReference>
<dbReference type="SMART" id="SM00479">
    <property type="entry name" value="EXOIII"/>
    <property type="match status" value="1"/>
</dbReference>
<keyword evidence="3 7" id="KW-0269">Exonuclease</keyword>
<dbReference type="Gene3D" id="3.30.420.10">
    <property type="entry name" value="Ribonuclease H-like superfamily/Ribonuclease H"/>
    <property type="match status" value="1"/>
</dbReference>
<evidence type="ECO:0000313" key="7">
    <source>
        <dbReference type="EMBL" id="NOJ73138.1"/>
    </source>
</evidence>
<dbReference type="GO" id="GO:0003676">
    <property type="term" value="F:nucleic acid binding"/>
    <property type="evidence" value="ECO:0007669"/>
    <property type="project" value="InterPro"/>
</dbReference>
<name>A0AAP7A543_PAEAL</name>
<evidence type="ECO:0000256" key="2">
    <source>
        <dbReference type="ARBA" id="ARBA00022801"/>
    </source>
</evidence>
<dbReference type="PANTHER" id="PTHR23044:SF61">
    <property type="entry name" value="3'-5' EXORIBONUCLEASE 1-RELATED"/>
    <property type="match status" value="1"/>
</dbReference>
<dbReference type="Pfam" id="PF00929">
    <property type="entry name" value="RNase_T"/>
    <property type="match status" value="1"/>
</dbReference>
<evidence type="ECO:0000256" key="3">
    <source>
        <dbReference type="ARBA" id="ARBA00022839"/>
    </source>
</evidence>
<accession>A0AAP7A543</accession>
<evidence type="ECO:0000256" key="1">
    <source>
        <dbReference type="ARBA" id="ARBA00022722"/>
    </source>
</evidence>
<dbReference type="InterPro" id="IPR051274">
    <property type="entry name" value="3-5_Exoribonuclease"/>
</dbReference>
<dbReference type="EMBL" id="JABFOR010000037">
    <property type="protein sequence ID" value="NOJ73138.1"/>
    <property type="molecule type" value="Genomic_DNA"/>
</dbReference>
<protein>
    <submittedName>
        <fullName evidence="7">Exonuclease domain-containing protein</fullName>
    </submittedName>
</protein>
<dbReference type="InterPro" id="IPR047201">
    <property type="entry name" value="ERI-1_3'hExo-like"/>
</dbReference>
<evidence type="ECO:0000313" key="8">
    <source>
        <dbReference type="Proteomes" id="UP000552038"/>
    </source>
</evidence>
<keyword evidence="2" id="KW-0378">Hydrolase</keyword>
<proteinExistence type="predicted"/>
<dbReference type="SUPFAM" id="SSF53098">
    <property type="entry name" value="Ribonuclease H-like"/>
    <property type="match status" value="1"/>
</dbReference>
<sequence>MLAIIYDLEMTVKRKKGAFAEIIEIGAVKVTESDDKFVIADTFQAFVKPTLSPKLTEDTVNFTGITQEDITNASTLQDVLDQFIAWIDTDDYALCSWGPDDKTQFLKECRQKKIPLHWLRNHNNLQKQVSTAMKREHNQQIGLKSALEALDVPFVGNQHRALDDAYNTALIYIRMQEHIQLTRNEVQEHPSYESNVVYRDDTGDEERDNPFAALANWNKDEEDK</sequence>
<evidence type="ECO:0000256" key="4">
    <source>
        <dbReference type="SAM" id="MobiDB-lite"/>
    </source>
</evidence>
<feature type="region of interest" description="Disordered" evidence="4">
    <location>
        <begin position="199"/>
        <end position="224"/>
    </location>
</feature>
<dbReference type="AlphaFoldDB" id="A0AAP7A543"/>
<reference evidence="6 9" key="2">
    <citation type="submission" date="2022-05" db="EMBL/GenBank/DDBJ databases">
        <title>Genome Sequencing of Bee-Associated Microbes.</title>
        <authorList>
            <person name="Dunlap C."/>
        </authorList>
    </citation>
    <scope>NUCLEOTIDE SEQUENCE [LARGE SCALE GENOMIC DNA]</scope>
    <source>
        <strain evidence="6 9">NRRL B-04010</strain>
    </source>
</reference>
<feature type="domain" description="Exonuclease" evidence="5">
    <location>
        <begin position="2"/>
        <end position="181"/>
    </location>
</feature>
<dbReference type="Proteomes" id="UP001527181">
    <property type="component" value="Unassembled WGS sequence"/>
</dbReference>
<dbReference type="PANTHER" id="PTHR23044">
    <property type="entry name" value="3'-5' EXONUCLEASE ERI1-RELATED"/>
    <property type="match status" value="1"/>
</dbReference>
<dbReference type="EMBL" id="JAMDNP010000014">
    <property type="protein sequence ID" value="MCY9760591.1"/>
    <property type="molecule type" value="Genomic_DNA"/>
</dbReference>
<dbReference type="InterPro" id="IPR012337">
    <property type="entry name" value="RNaseH-like_sf"/>
</dbReference>
<dbReference type="GO" id="GO:0000175">
    <property type="term" value="F:3'-5'-RNA exonuclease activity"/>
    <property type="evidence" value="ECO:0007669"/>
    <property type="project" value="InterPro"/>
</dbReference>
<evidence type="ECO:0000313" key="6">
    <source>
        <dbReference type="EMBL" id="MCY9760591.1"/>
    </source>
</evidence>
<gene>
    <name evidence="7" type="ORF">HMI46_21625</name>
    <name evidence="6" type="ORF">M5X12_08375</name>
</gene>
<dbReference type="InterPro" id="IPR036397">
    <property type="entry name" value="RNaseH_sf"/>
</dbReference>
<evidence type="ECO:0000259" key="5">
    <source>
        <dbReference type="SMART" id="SM00479"/>
    </source>
</evidence>
<reference evidence="7 8" key="1">
    <citation type="submission" date="2020-05" db="EMBL/GenBank/DDBJ databases">
        <title>Whole genome sequencing and identification of novel metabolites from Paenibacillus alvei strain JR949.</title>
        <authorList>
            <person name="Rajendhran J."/>
            <person name="Sree Pranav P."/>
            <person name="Mahalakshmi B."/>
            <person name="Karthikeyan R."/>
        </authorList>
    </citation>
    <scope>NUCLEOTIDE SEQUENCE [LARGE SCALE GENOMIC DNA]</scope>
    <source>
        <strain evidence="7 8">JR949</strain>
    </source>
</reference>
<dbReference type="InterPro" id="IPR013520">
    <property type="entry name" value="Ribonucl_H"/>
</dbReference>
<dbReference type="RefSeq" id="WP_163979642.1">
    <property type="nucleotide sequence ID" value="NZ_JABFOR010000037.1"/>
</dbReference>
<dbReference type="Proteomes" id="UP000552038">
    <property type="component" value="Unassembled WGS sequence"/>
</dbReference>
<comment type="caution">
    <text evidence="7">The sequence shown here is derived from an EMBL/GenBank/DDBJ whole genome shotgun (WGS) entry which is preliminary data.</text>
</comment>
<keyword evidence="9" id="KW-1185">Reference proteome</keyword>
<evidence type="ECO:0000313" key="9">
    <source>
        <dbReference type="Proteomes" id="UP001527181"/>
    </source>
</evidence>
<keyword evidence="1" id="KW-0540">Nuclease</keyword>